<dbReference type="GO" id="GO:0003887">
    <property type="term" value="F:DNA-directed DNA polymerase activity"/>
    <property type="evidence" value="ECO:0007669"/>
    <property type="project" value="TreeGrafter"/>
</dbReference>
<proteinExistence type="predicted"/>
<gene>
    <name evidence="2" type="ORF">DAEQUDRAFT_186415</name>
</gene>
<dbReference type="OrthoDB" id="427711at2759"/>
<dbReference type="GO" id="GO:0005634">
    <property type="term" value="C:nucleus"/>
    <property type="evidence" value="ECO:0007669"/>
    <property type="project" value="TreeGrafter"/>
</dbReference>
<keyword evidence="3" id="KW-1185">Reference proteome</keyword>
<dbReference type="GO" id="GO:0017125">
    <property type="term" value="F:deoxycytidyl transferase activity"/>
    <property type="evidence" value="ECO:0007669"/>
    <property type="project" value="TreeGrafter"/>
</dbReference>
<name>A0A165U1U4_9APHY</name>
<dbReference type="GO" id="GO:0070987">
    <property type="term" value="P:error-free translesion synthesis"/>
    <property type="evidence" value="ECO:0007669"/>
    <property type="project" value="TreeGrafter"/>
</dbReference>
<dbReference type="PROSITE" id="PS50172">
    <property type="entry name" value="BRCT"/>
    <property type="match status" value="1"/>
</dbReference>
<dbReference type="Gene3D" id="3.40.50.10190">
    <property type="entry name" value="BRCT domain"/>
    <property type="match status" value="1"/>
</dbReference>
<feature type="domain" description="BRCT" evidence="1">
    <location>
        <begin position="138"/>
        <end position="231"/>
    </location>
</feature>
<evidence type="ECO:0000313" key="2">
    <source>
        <dbReference type="EMBL" id="KZT74273.1"/>
    </source>
</evidence>
<dbReference type="InterPro" id="IPR001357">
    <property type="entry name" value="BRCT_dom"/>
</dbReference>
<dbReference type="Proteomes" id="UP000076727">
    <property type="component" value="Unassembled WGS sequence"/>
</dbReference>
<evidence type="ECO:0000313" key="3">
    <source>
        <dbReference type="Proteomes" id="UP000076727"/>
    </source>
</evidence>
<dbReference type="PANTHER" id="PTHR45990:SF1">
    <property type="entry name" value="DNA REPAIR PROTEIN REV1"/>
    <property type="match status" value="1"/>
</dbReference>
<dbReference type="EMBL" id="KV429033">
    <property type="protein sequence ID" value="KZT74273.1"/>
    <property type="molecule type" value="Genomic_DNA"/>
</dbReference>
<dbReference type="AlphaFoldDB" id="A0A165U1U4"/>
<protein>
    <submittedName>
        <fullName evidence="2">BRCT domain-containing protein</fullName>
    </submittedName>
</protein>
<dbReference type="PANTHER" id="PTHR45990">
    <property type="entry name" value="DNA REPAIR PROTEIN REV1"/>
    <property type="match status" value="1"/>
</dbReference>
<organism evidence="2 3">
    <name type="scientific">Daedalea quercina L-15889</name>
    <dbReference type="NCBI Taxonomy" id="1314783"/>
    <lineage>
        <taxon>Eukaryota</taxon>
        <taxon>Fungi</taxon>
        <taxon>Dikarya</taxon>
        <taxon>Basidiomycota</taxon>
        <taxon>Agaricomycotina</taxon>
        <taxon>Agaricomycetes</taxon>
        <taxon>Polyporales</taxon>
        <taxon>Fomitopsis</taxon>
    </lineage>
</organism>
<sequence>MDKFVTVTKPATNDAIHEGKNKTQERAKFRYNPYCVKKADERRVESWKDKKRTQKILAPLLKEKATPSSSALTKHLLHTLPDKSNPITHSDIYYRTDHIVSAATGHQRSDGRGQVNKDYVASRSAKLREQLPDRLHGPDGDVLQGVRVYINGYLDDTTDIEMKRIVTLAGGRVLQTASGATHVLTSQQLSGSKTQRLLATRSKIKVHVVKPEWVTDSIKAGKRLQERDYAVVMDHSSRSLASMFGSHSSQGQSS</sequence>
<evidence type="ECO:0000259" key="1">
    <source>
        <dbReference type="PROSITE" id="PS50172"/>
    </source>
</evidence>
<dbReference type="STRING" id="1314783.A0A165U1U4"/>
<dbReference type="InterPro" id="IPR036420">
    <property type="entry name" value="BRCT_dom_sf"/>
</dbReference>
<accession>A0A165U1U4</accession>
<dbReference type="GO" id="GO:0042276">
    <property type="term" value="P:error-prone translesion synthesis"/>
    <property type="evidence" value="ECO:0007669"/>
    <property type="project" value="TreeGrafter"/>
</dbReference>
<dbReference type="SMART" id="SM00292">
    <property type="entry name" value="BRCT"/>
    <property type="match status" value="1"/>
</dbReference>
<dbReference type="SUPFAM" id="SSF52113">
    <property type="entry name" value="BRCT domain"/>
    <property type="match status" value="1"/>
</dbReference>
<dbReference type="Pfam" id="PF16589">
    <property type="entry name" value="BRCT_2"/>
    <property type="match status" value="1"/>
</dbReference>
<reference evidence="2 3" key="1">
    <citation type="journal article" date="2016" name="Mol. Biol. Evol.">
        <title>Comparative Genomics of Early-Diverging Mushroom-Forming Fungi Provides Insights into the Origins of Lignocellulose Decay Capabilities.</title>
        <authorList>
            <person name="Nagy L.G."/>
            <person name="Riley R."/>
            <person name="Tritt A."/>
            <person name="Adam C."/>
            <person name="Daum C."/>
            <person name="Floudas D."/>
            <person name="Sun H."/>
            <person name="Yadav J.S."/>
            <person name="Pangilinan J."/>
            <person name="Larsson K.H."/>
            <person name="Matsuura K."/>
            <person name="Barry K."/>
            <person name="Labutti K."/>
            <person name="Kuo R."/>
            <person name="Ohm R.A."/>
            <person name="Bhattacharya S.S."/>
            <person name="Shirouzu T."/>
            <person name="Yoshinaga Y."/>
            <person name="Martin F.M."/>
            <person name="Grigoriev I.V."/>
            <person name="Hibbett D.S."/>
        </authorList>
    </citation>
    <scope>NUCLEOTIDE SEQUENCE [LARGE SCALE GENOMIC DNA]</scope>
    <source>
        <strain evidence="2 3">L-15889</strain>
    </source>
</reference>